<name>A0ABP5DSI3_9ACTN</name>
<comment type="caution">
    <text evidence="1">The sequence shown here is derived from an EMBL/GenBank/DDBJ whole genome shotgun (WGS) entry which is preliminary data.</text>
</comment>
<dbReference type="RefSeq" id="WP_344659663.1">
    <property type="nucleotide sequence ID" value="NZ_BAAAQM010000031.1"/>
</dbReference>
<gene>
    <name evidence="1" type="ORF">GCM10009838_51320</name>
</gene>
<protein>
    <submittedName>
        <fullName evidence="1">Uncharacterized protein</fullName>
    </submittedName>
</protein>
<dbReference type="EMBL" id="BAAAQM010000031">
    <property type="protein sequence ID" value="GAA1983346.1"/>
    <property type="molecule type" value="Genomic_DNA"/>
</dbReference>
<accession>A0ABP5DSI3</accession>
<proteinExistence type="predicted"/>
<sequence length="256" mass="27632">MSDPVLLVLDYPGRRPEARVSDLGLEDAGYDVRYLMQPPLPCGPSAVEYTAEALAAAGPQQGGAHAVLAYCGASALGQEVALRVGCPRLLLFNGELCTPQVVGTEYRLLLESVAGEPVGLPSWWHTDLLADRSDDFLKRCEAHLIEQVRRSIADAADGEPDDQDLLDAEDAMAPLLDGFLDWLAYLAASHRTDHPAFDADVVSFLSRDQPAVEPWPGARTTVSVRIDTTRDDLLADPATRRLVLDTLAAPFDGGSR</sequence>
<keyword evidence="2" id="KW-1185">Reference proteome</keyword>
<evidence type="ECO:0000313" key="1">
    <source>
        <dbReference type="EMBL" id="GAA1983346.1"/>
    </source>
</evidence>
<evidence type="ECO:0000313" key="2">
    <source>
        <dbReference type="Proteomes" id="UP001499854"/>
    </source>
</evidence>
<reference evidence="2" key="1">
    <citation type="journal article" date="2019" name="Int. J. Syst. Evol. Microbiol.">
        <title>The Global Catalogue of Microorganisms (GCM) 10K type strain sequencing project: providing services to taxonomists for standard genome sequencing and annotation.</title>
        <authorList>
            <consortium name="The Broad Institute Genomics Platform"/>
            <consortium name="The Broad Institute Genome Sequencing Center for Infectious Disease"/>
            <person name="Wu L."/>
            <person name="Ma J."/>
        </authorList>
    </citation>
    <scope>NUCLEOTIDE SEQUENCE [LARGE SCALE GENOMIC DNA]</scope>
    <source>
        <strain evidence="2">JCM 16013</strain>
    </source>
</reference>
<organism evidence="1 2">
    <name type="scientific">Catenulispora subtropica</name>
    <dbReference type="NCBI Taxonomy" id="450798"/>
    <lineage>
        <taxon>Bacteria</taxon>
        <taxon>Bacillati</taxon>
        <taxon>Actinomycetota</taxon>
        <taxon>Actinomycetes</taxon>
        <taxon>Catenulisporales</taxon>
        <taxon>Catenulisporaceae</taxon>
        <taxon>Catenulispora</taxon>
    </lineage>
</organism>
<dbReference type="Proteomes" id="UP001499854">
    <property type="component" value="Unassembled WGS sequence"/>
</dbReference>